<feature type="compositionally biased region" description="Low complexity" evidence="2">
    <location>
        <begin position="434"/>
        <end position="468"/>
    </location>
</feature>
<dbReference type="InterPro" id="IPR036028">
    <property type="entry name" value="SH3-like_dom_sf"/>
</dbReference>
<protein>
    <submittedName>
        <fullName evidence="5">SH3 domain-containing protein</fullName>
    </submittedName>
</protein>
<keyword evidence="1" id="KW-0728">SH3 domain</keyword>
<dbReference type="SUPFAM" id="SSF50044">
    <property type="entry name" value="SH3-domain"/>
    <property type="match status" value="2"/>
</dbReference>
<feature type="compositionally biased region" description="Low complexity" evidence="2">
    <location>
        <begin position="515"/>
        <end position="529"/>
    </location>
</feature>
<dbReference type="InterPro" id="IPR050384">
    <property type="entry name" value="Endophilin_SH3RF"/>
</dbReference>
<evidence type="ECO:0000313" key="5">
    <source>
        <dbReference type="WBParaSite" id="SMTH1_60720.6"/>
    </source>
</evidence>
<feature type="region of interest" description="Disordered" evidence="2">
    <location>
        <begin position="506"/>
        <end position="542"/>
    </location>
</feature>
<sequence>MITNSNYLKMVSERSTSEQRGPSVLAKPIRPTPFSGSYRAASAENKHVHAPWVFNNNPQVLDNLSKNHRNAQRSSITSLSSSSALSIDERFNGGLNIKSFEKFAHMGQPHVIALYNFETGVDGDLEFEVGDIIMLEDIVDESWYKGRSIRTGAVGIFPMNHVEVRIPLTSGLFTNTQPKMQFVYSNRSNNFTNTTRTYSHPSFRKKPVPLPKIINQSAPNYIQPNYTLCSQKLPTCYLPKRPSKIRVASLKAKQEGSSSNSTDSLNSQTTSSLLNCKSPTNNLANTEYKVCSTPLSTSLPVNNLLPNRVQVSTKPFSHSTVKSSNTFQSKSQLAPNQTPLLPPPPPPPTSTDQLQEQQQIPKTCNAPPVINSLKPRNQTAISQIAQMLQEKGIVSYRSRQMPSGAKHLYPGSHPLLISSAPSSSERLKSFTQMNNIHDNNNNNTRNCTDNNNLNPNTKIQDETTNNTNNEKRKEEEEEEQTLVKTTKYHSPLLVETVLSKLLPELNRSPSRSSDLNNSNKTSNNKHTLNPRMTNSKRLDTDKNHSIETSYSTDNKNDTVMNTTNNNISNASNYLKHLNESNMHNGIETDHGDQSTDVKSITIVKNAKLFRNNSSATSKNNIDYNSHLRRAYTVIKPPEKLITSKAYISLSSSGKSSNNNQVSKTMTEETTTNIRYDQQSPRSESNYQYSLMDSTGESNHSKLITTNDWLIVEHEQLGNESTGELHLTVGDILKCIDSSPQVCDRRSDSHLQYSISSSSSSRKWIKCENWFGIIGLVNISSVRVIDNSNELAYYLEARPRVKALYTFDKETDEDLALSPGEIVYLFEAIDENWYRGESATTGNRGMFPATFVEVIKPL</sequence>
<proteinExistence type="predicted"/>
<accession>A0AA85BIZ1</accession>
<feature type="region of interest" description="Disordered" evidence="2">
    <location>
        <begin position="434"/>
        <end position="483"/>
    </location>
</feature>
<dbReference type="CDD" id="cd00174">
    <property type="entry name" value="SH3"/>
    <property type="match status" value="1"/>
</dbReference>
<feature type="region of interest" description="Disordered" evidence="2">
    <location>
        <begin position="651"/>
        <end position="683"/>
    </location>
</feature>
<feature type="compositionally biased region" description="Polar residues" evidence="2">
    <location>
        <begin position="313"/>
        <end position="338"/>
    </location>
</feature>
<dbReference type="InterPro" id="IPR001452">
    <property type="entry name" value="SH3_domain"/>
</dbReference>
<evidence type="ECO:0000256" key="2">
    <source>
        <dbReference type="SAM" id="MobiDB-lite"/>
    </source>
</evidence>
<dbReference type="PANTHER" id="PTHR14167:SF116">
    <property type="entry name" value="CAP, ISOFORM AC"/>
    <property type="match status" value="1"/>
</dbReference>
<reference evidence="5" key="1">
    <citation type="submission" date="2023-11" db="UniProtKB">
        <authorList>
            <consortium name="WormBaseParasite"/>
        </authorList>
    </citation>
    <scope>IDENTIFICATION</scope>
</reference>
<dbReference type="AlphaFoldDB" id="A0AA85BIZ1"/>
<feature type="domain" description="SH3" evidence="3">
    <location>
        <begin position="109"/>
        <end position="166"/>
    </location>
</feature>
<name>A0AA85BIZ1_9TREM</name>
<evidence type="ECO:0000259" key="3">
    <source>
        <dbReference type="SMART" id="SM00326"/>
    </source>
</evidence>
<dbReference type="Proteomes" id="UP000050791">
    <property type="component" value="Unassembled WGS sequence"/>
</dbReference>
<feature type="domain" description="SH3" evidence="3">
    <location>
        <begin position="798"/>
        <end position="855"/>
    </location>
</feature>
<feature type="compositionally biased region" description="Pro residues" evidence="2">
    <location>
        <begin position="340"/>
        <end position="349"/>
    </location>
</feature>
<feature type="compositionally biased region" description="Low complexity" evidence="2">
    <location>
        <begin position="257"/>
        <end position="275"/>
    </location>
</feature>
<dbReference type="PANTHER" id="PTHR14167">
    <property type="entry name" value="SH3 DOMAIN-CONTAINING"/>
    <property type="match status" value="1"/>
</dbReference>
<evidence type="ECO:0000313" key="4">
    <source>
        <dbReference type="Proteomes" id="UP000050791"/>
    </source>
</evidence>
<dbReference type="WBParaSite" id="SMTH1_60720.6">
    <property type="protein sequence ID" value="SMTH1_60720.6"/>
    <property type="gene ID" value="SMTH1_60720"/>
</dbReference>
<feature type="compositionally biased region" description="Low complexity" evidence="2">
    <location>
        <begin position="651"/>
        <end position="663"/>
    </location>
</feature>
<feature type="compositionally biased region" description="Polar residues" evidence="2">
    <location>
        <begin position="667"/>
        <end position="683"/>
    </location>
</feature>
<feature type="region of interest" description="Disordered" evidence="2">
    <location>
        <begin position="313"/>
        <end position="360"/>
    </location>
</feature>
<feature type="region of interest" description="Disordered" evidence="2">
    <location>
        <begin position="250"/>
        <end position="277"/>
    </location>
</feature>
<feature type="compositionally biased region" description="Polar residues" evidence="2">
    <location>
        <begin position="350"/>
        <end position="360"/>
    </location>
</feature>
<evidence type="ECO:0000256" key="1">
    <source>
        <dbReference type="ARBA" id="ARBA00022443"/>
    </source>
</evidence>
<dbReference type="Pfam" id="PF00018">
    <property type="entry name" value="SH3_1"/>
    <property type="match status" value="2"/>
</dbReference>
<dbReference type="SMART" id="SM00326">
    <property type="entry name" value="SH3"/>
    <property type="match status" value="2"/>
</dbReference>
<feature type="region of interest" description="Disordered" evidence="2">
    <location>
        <begin position="1"/>
        <end position="29"/>
    </location>
</feature>
<organism evidence="4 5">
    <name type="scientific">Schistosoma mattheei</name>
    <dbReference type="NCBI Taxonomy" id="31246"/>
    <lineage>
        <taxon>Eukaryota</taxon>
        <taxon>Metazoa</taxon>
        <taxon>Spiralia</taxon>
        <taxon>Lophotrochozoa</taxon>
        <taxon>Platyhelminthes</taxon>
        <taxon>Trematoda</taxon>
        <taxon>Digenea</taxon>
        <taxon>Strigeidida</taxon>
        <taxon>Schistosomatoidea</taxon>
        <taxon>Schistosomatidae</taxon>
        <taxon>Schistosoma</taxon>
    </lineage>
</organism>
<dbReference type="Gene3D" id="2.30.30.40">
    <property type="entry name" value="SH3 Domains"/>
    <property type="match status" value="2"/>
</dbReference>